<feature type="compositionally biased region" description="Polar residues" evidence="6">
    <location>
        <begin position="176"/>
        <end position="199"/>
    </location>
</feature>
<dbReference type="InterPro" id="IPR016130">
    <property type="entry name" value="Tyr_Pase_AS"/>
</dbReference>
<protein>
    <recommendedName>
        <fullName evidence="2">protein-tyrosine-phosphatase</fullName>
        <ecNumber evidence="2">3.1.3.48</ecNumber>
    </recommendedName>
</protein>
<accession>A0CDT1</accession>
<dbReference type="FunFam" id="3.90.190.10:FF:000128">
    <property type="entry name" value="Uncharacterized protein"/>
    <property type="match status" value="1"/>
</dbReference>
<dbReference type="KEGG" id="ptm:GSPATT00007160001"/>
<evidence type="ECO:0000313" key="9">
    <source>
        <dbReference type="EMBL" id="CAK68948.1"/>
    </source>
</evidence>
<evidence type="ECO:0000256" key="1">
    <source>
        <dbReference type="ARBA" id="ARBA00008601"/>
    </source>
</evidence>
<dbReference type="EC" id="3.1.3.48" evidence="2"/>
<dbReference type="OMA" id="AYIIHEV"/>
<keyword evidence="5" id="KW-0175">Coiled coil</keyword>
<evidence type="ECO:0000256" key="3">
    <source>
        <dbReference type="ARBA" id="ARBA00022801"/>
    </source>
</evidence>
<dbReference type="InterPro" id="IPR029021">
    <property type="entry name" value="Prot-tyrosine_phosphatase-like"/>
</dbReference>
<dbReference type="GO" id="GO:0017017">
    <property type="term" value="F:MAP kinase tyrosine/serine/threonine phosphatase activity"/>
    <property type="evidence" value="ECO:0000318"/>
    <property type="project" value="GO_Central"/>
</dbReference>
<dbReference type="CDD" id="cd14498">
    <property type="entry name" value="DSP"/>
    <property type="match status" value="1"/>
</dbReference>
<dbReference type="RefSeq" id="XP_001436345.1">
    <property type="nucleotide sequence ID" value="XM_001436308.1"/>
</dbReference>
<evidence type="ECO:0000256" key="5">
    <source>
        <dbReference type="SAM" id="Coils"/>
    </source>
</evidence>
<evidence type="ECO:0000256" key="2">
    <source>
        <dbReference type="ARBA" id="ARBA00013064"/>
    </source>
</evidence>
<feature type="domain" description="Tyrosine-protein phosphatase" evidence="7">
    <location>
        <begin position="25"/>
        <end position="165"/>
    </location>
</feature>
<dbReference type="OrthoDB" id="10252009at2759"/>
<feature type="domain" description="Tyrosine specific protein phosphatases" evidence="8">
    <location>
        <begin position="86"/>
        <end position="144"/>
    </location>
</feature>
<dbReference type="SMART" id="SM00195">
    <property type="entry name" value="DSPc"/>
    <property type="match status" value="1"/>
</dbReference>
<dbReference type="GO" id="GO:0005737">
    <property type="term" value="C:cytoplasm"/>
    <property type="evidence" value="ECO:0000318"/>
    <property type="project" value="GO_Central"/>
</dbReference>
<dbReference type="EMBL" id="CT868063">
    <property type="protein sequence ID" value="CAK68948.1"/>
    <property type="molecule type" value="Genomic_DNA"/>
</dbReference>
<keyword evidence="10" id="KW-1185">Reference proteome</keyword>
<dbReference type="PROSITE" id="PS50056">
    <property type="entry name" value="TYR_PHOSPHATASE_2"/>
    <property type="match status" value="1"/>
</dbReference>
<keyword evidence="4" id="KW-0904">Protein phosphatase</keyword>
<dbReference type="eggNOG" id="KOG1716">
    <property type="taxonomic scope" value="Eukaryota"/>
</dbReference>
<dbReference type="PROSITE" id="PS00383">
    <property type="entry name" value="TYR_PHOSPHATASE_1"/>
    <property type="match status" value="1"/>
</dbReference>
<dbReference type="GO" id="GO:0008330">
    <property type="term" value="F:protein tyrosine/threonine phosphatase activity"/>
    <property type="evidence" value="ECO:0000318"/>
    <property type="project" value="GO_Central"/>
</dbReference>
<dbReference type="AlphaFoldDB" id="A0CDT1"/>
<dbReference type="GO" id="GO:0043409">
    <property type="term" value="P:negative regulation of MAPK cascade"/>
    <property type="evidence" value="ECO:0000318"/>
    <property type="project" value="GO_Central"/>
</dbReference>
<reference evidence="9 10" key="1">
    <citation type="journal article" date="2006" name="Nature">
        <title>Global trends of whole-genome duplications revealed by the ciliate Paramecium tetraurelia.</title>
        <authorList>
            <consortium name="Genoscope"/>
            <person name="Aury J.-M."/>
            <person name="Jaillon O."/>
            <person name="Duret L."/>
            <person name="Noel B."/>
            <person name="Jubin C."/>
            <person name="Porcel B.M."/>
            <person name="Segurens B."/>
            <person name="Daubin V."/>
            <person name="Anthouard V."/>
            <person name="Aiach N."/>
            <person name="Arnaiz O."/>
            <person name="Billaut A."/>
            <person name="Beisson J."/>
            <person name="Blanc I."/>
            <person name="Bouhouche K."/>
            <person name="Camara F."/>
            <person name="Duharcourt S."/>
            <person name="Guigo R."/>
            <person name="Gogendeau D."/>
            <person name="Katinka M."/>
            <person name="Keller A.-M."/>
            <person name="Kissmehl R."/>
            <person name="Klotz C."/>
            <person name="Koll F."/>
            <person name="Le Moue A."/>
            <person name="Lepere C."/>
            <person name="Malinsky S."/>
            <person name="Nowacki M."/>
            <person name="Nowak J.K."/>
            <person name="Plattner H."/>
            <person name="Poulain J."/>
            <person name="Ruiz F."/>
            <person name="Serrano V."/>
            <person name="Zagulski M."/>
            <person name="Dessen P."/>
            <person name="Betermier M."/>
            <person name="Weissenbach J."/>
            <person name="Scarpelli C."/>
            <person name="Schachter V."/>
            <person name="Sperling L."/>
            <person name="Meyer E."/>
            <person name="Cohen J."/>
            <person name="Wincker P."/>
        </authorList>
    </citation>
    <scope>NUCLEOTIDE SEQUENCE [LARGE SCALE GENOMIC DNA]</scope>
    <source>
        <strain evidence="9 10">Stock d4-2</strain>
    </source>
</reference>
<evidence type="ECO:0000313" key="10">
    <source>
        <dbReference type="Proteomes" id="UP000000600"/>
    </source>
</evidence>
<dbReference type="PANTHER" id="PTHR10159:SF511">
    <property type="entry name" value="DUAL SPECIFICITY PROTEIN PHOSPHATASE 1"/>
    <property type="match status" value="1"/>
</dbReference>
<gene>
    <name evidence="9" type="ORF">GSPATT00007160001</name>
</gene>
<feature type="coiled-coil region" evidence="5">
    <location>
        <begin position="204"/>
        <end position="231"/>
    </location>
</feature>
<feature type="region of interest" description="Disordered" evidence="6">
    <location>
        <begin position="163"/>
        <end position="199"/>
    </location>
</feature>
<evidence type="ECO:0000256" key="6">
    <source>
        <dbReference type="SAM" id="MobiDB-lite"/>
    </source>
</evidence>
<dbReference type="GeneID" id="5022130"/>
<dbReference type="Gene3D" id="3.90.190.10">
    <property type="entry name" value="Protein tyrosine phosphatase superfamily"/>
    <property type="match status" value="1"/>
</dbReference>
<dbReference type="HOGENOM" id="CLU_1237113_0_0_1"/>
<dbReference type="InterPro" id="IPR000387">
    <property type="entry name" value="Tyr_Pase_dom"/>
</dbReference>
<dbReference type="GO" id="GO:0033550">
    <property type="term" value="F:MAP kinase tyrosine phosphatase activity"/>
    <property type="evidence" value="ECO:0000318"/>
    <property type="project" value="GO_Central"/>
</dbReference>
<name>A0CDT1_PARTE</name>
<keyword evidence="3" id="KW-0378">Hydrolase</keyword>
<dbReference type="SUPFAM" id="SSF52799">
    <property type="entry name" value="(Phosphotyrosine protein) phosphatases II"/>
    <property type="match status" value="1"/>
</dbReference>
<dbReference type="Pfam" id="PF00782">
    <property type="entry name" value="DSPc"/>
    <property type="match status" value="1"/>
</dbReference>
<proteinExistence type="inferred from homology"/>
<comment type="similarity">
    <text evidence="1">Belongs to the protein-tyrosine phosphatase family. Non-receptor class dual specificity subfamily.</text>
</comment>
<sequence length="244" mass="28319">MIQQLNKWDCILEPILKNNVYMQNTYQILSAGLYLADIDCALSLDLLQSLQIGALLSVIDEPKVDASAYIIHEVINIPDCTQQNIQEYFPQTNQFIEQHRQHTNVMVHCFAGISRSASVIIAYLMFKFQWGFQTALNYVVSKRPQVKPNFGFIQQLIQYDKQNKTRQSSQQHQHQGSNPNKNEKNLSQSDSKSNRQQVHSKLDLNQLDAEIAQRQQELQLLKLQYQQLNEKIISRNTKNKQSQE</sequence>
<dbReference type="Proteomes" id="UP000000600">
    <property type="component" value="Unassembled WGS sequence"/>
</dbReference>
<dbReference type="GO" id="GO:0007165">
    <property type="term" value="P:signal transduction"/>
    <property type="evidence" value="ECO:0000318"/>
    <property type="project" value="GO_Central"/>
</dbReference>
<dbReference type="PROSITE" id="PS50054">
    <property type="entry name" value="TYR_PHOSPHATASE_DUAL"/>
    <property type="match status" value="1"/>
</dbReference>
<dbReference type="PANTHER" id="PTHR10159">
    <property type="entry name" value="DUAL SPECIFICITY PROTEIN PHOSPHATASE"/>
    <property type="match status" value="1"/>
</dbReference>
<evidence type="ECO:0000259" key="7">
    <source>
        <dbReference type="PROSITE" id="PS50054"/>
    </source>
</evidence>
<dbReference type="InterPro" id="IPR020422">
    <property type="entry name" value="TYR_PHOSPHATASE_DUAL_dom"/>
</dbReference>
<evidence type="ECO:0000259" key="8">
    <source>
        <dbReference type="PROSITE" id="PS50056"/>
    </source>
</evidence>
<dbReference type="InParanoid" id="A0CDT1"/>
<dbReference type="InterPro" id="IPR000340">
    <property type="entry name" value="Dual-sp_phosphatase_cat-dom"/>
</dbReference>
<evidence type="ECO:0000256" key="4">
    <source>
        <dbReference type="ARBA" id="ARBA00022912"/>
    </source>
</evidence>
<dbReference type="STRING" id="5888.A0CDT1"/>
<organism evidence="9 10">
    <name type="scientific">Paramecium tetraurelia</name>
    <dbReference type="NCBI Taxonomy" id="5888"/>
    <lineage>
        <taxon>Eukaryota</taxon>
        <taxon>Sar</taxon>
        <taxon>Alveolata</taxon>
        <taxon>Ciliophora</taxon>
        <taxon>Intramacronucleata</taxon>
        <taxon>Oligohymenophorea</taxon>
        <taxon>Peniculida</taxon>
        <taxon>Parameciidae</taxon>
        <taxon>Paramecium</taxon>
    </lineage>
</organism>